<reference evidence="3 4" key="1">
    <citation type="submission" date="2023-03" db="EMBL/GenBank/DDBJ databases">
        <title>Diaphorobacter basophil sp. nov., isolated from a sewage-treatment plant.</title>
        <authorList>
            <person name="Yang K."/>
        </authorList>
    </citation>
    <scope>NUCLEOTIDE SEQUENCE [LARGE SCALE GENOMIC DNA]</scope>
    <source>
        <strain evidence="3 4">Y-1</strain>
    </source>
</reference>
<dbReference type="RefSeq" id="WP_317701009.1">
    <property type="nucleotide sequence ID" value="NZ_CP136921.1"/>
</dbReference>
<dbReference type="InterPro" id="IPR011942">
    <property type="entry name" value="PHA_depoly_arom"/>
</dbReference>
<dbReference type="PANTHER" id="PTHR43433">
    <property type="entry name" value="HYDROLASE, ALPHA/BETA FOLD FAMILY PROTEIN"/>
    <property type="match status" value="1"/>
</dbReference>
<organism evidence="3 4">
    <name type="scientific">Diaphorobacter limosus</name>
    <dbReference type="NCBI Taxonomy" id="3036128"/>
    <lineage>
        <taxon>Bacteria</taxon>
        <taxon>Pseudomonadati</taxon>
        <taxon>Pseudomonadota</taxon>
        <taxon>Betaproteobacteria</taxon>
        <taxon>Burkholderiales</taxon>
        <taxon>Comamonadaceae</taxon>
        <taxon>Diaphorobacter</taxon>
    </lineage>
</organism>
<feature type="region of interest" description="Disordered" evidence="1">
    <location>
        <begin position="1"/>
        <end position="25"/>
    </location>
</feature>
<dbReference type="NCBIfam" id="TIGR02240">
    <property type="entry name" value="PHA_depoly_arom"/>
    <property type="match status" value="1"/>
</dbReference>
<dbReference type="PANTHER" id="PTHR43433:SF5">
    <property type="entry name" value="AB HYDROLASE-1 DOMAIN-CONTAINING PROTEIN"/>
    <property type="match status" value="1"/>
</dbReference>
<keyword evidence="4" id="KW-1185">Reference proteome</keyword>
<feature type="domain" description="AB hydrolase-1" evidence="2">
    <location>
        <begin position="56"/>
        <end position="280"/>
    </location>
</feature>
<dbReference type="Gene3D" id="3.40.50.1820">
    <property type="entry name" value="alpha/beta hydrolase"/>
    <property type="match status" value="1"/>
</dbReference>
<gene>
    <name evidence="3" type="primary">phaZ</name>
    <name evidence="3" type="ORF">P4826_14080</name>
</gene>
<evidence type="ECO:0000259" key="2">
    <source>
        <dbReference type="Pfam" id="PF00561"/>
    </source>
</evidence>
<dbReference type="PRINTS" id="PR00111">
    <property type="entry name" value="ABHYDROLASE"/>
</dbReference>
<dbReference type="InterPro" id="IPR029058">
    <property type="entry name" value="AB_hydrolase_fold"/>
</dbReference>
<evidence type="ECO:0000313" key="3">
    <source>
        <dbReference type="EMBL" id="WOO31530.1"/>
    </source>
</evidence>
<evidence type="ECO:0000256" key="1">
    <source>
        <dbReference type="SAM" id="MobiDB-lite"/>
    </source>
</evidence>
<dbReference type="Pfam" id="PF00561">
    <property type="entry name" value="Abhydrolase_1"/>
    <property type="match status" value="1"/>
</dbReference>
<dbReference type="SUPFAM" id="SSF53474">
    <property type="entry name" value="alpha/beta-Hydrolases"/>
    <property type="match status" value="1"/>
</dbReference>
<protein>
    <submittedName>
        <fullName evidence="3">Poly(3-hydroxyalkanoate) depolymerase</fullName>
    </submittedName>
</protein>
<accession>A0ABZ0IZW8</accession>
<sequence length="295" mass="32243">MMPIDPPLGDMTGKPSVKVKASAHSHAEEQSFETEILEIHGQPLCVGRRTGNGSSPPLLLFNGIGGNIELLGPIARWMPGRELIIFDVPGVGRSPLPVLPYRLRTIASLGAGVLDHYGHQQADVLGVSWGGGAAQQFARSQANRCRRLILCATAPGVLMVPGHPGVILKMATPRRYANKRYAKSISGDIYGGDFRRDPGLADEHFKHVKWQSRLGYYLQLAAMAGWTSLHWLYQLRQPTLVMAGSDDPIVPLTNAQVMAWLIPHSELKVFDCGHLFLLTRAEEACGAITEFLDKP</sequence>
<name>A0ABZ0IZW8_9BURK</name>
<dbReference type="InterPro" id="IPR000073">
    <property type="entry name" value="AB_hydrolase_1"/>
</dbReference>
<proteinExistence type="predicted"/>
<dbReference type="EMBL" id="CP136921">
    <property type="protein sequence ID" value="WOO31530.1"/>
    <property type="molecule type" value="Genomic_DNA"/>
</dbReference>
<dbReference type="Proteomes" id="UP001303211">
    <property type="component" value="Chromosome"/>
</dbReference>
<dbReference type="InterPro" id="IPR050471">
    <property type="entry name" value="AB_hydrolase"/>
</dbReference>
<evidence type="ECO:0000313" key="4">
    <source>
        <dbReference type="Proteomes" id="UP001303211"/>
    </source>
</evidence>